<dbReference type="Proteomes" id="UP000077143">
    <property type="component" value="Plasmid pMYC1"/>
</dbReference>
<evidence type="ECO:0000313" key="2">
    <source>
        <dbReference type="Proteomes" id="UP000077143"/>
    </source>
</evidence>
<name>A0A172UWH4_9MYCO</name>
<accession>A0A172UWH4</accession>
<organism evidence="1 2">
    <name type="scientific">Mycobacterium adipatum</name>
    <dbReference type="NCBI Taxonomy" id="1682113"/>
    <lineage>
        <taxon>Bacteria</taxon>
        <taxon>Bacillati</taxon>
        <taxon>Actinomycetota</taxon>
        <taxon>Actinomycetes</taxon>
        <taxon>Mycobacteriales</taxon>
        <taxon>Mycobacteriaceae</taxon>
        <taxon>Mycobacterium</taxon>
    </lineage>
</organism>
<dbReference type="KEGG" id="madi:A7U43_28085"/>
<dbReference type="AlphaFoldDB" id="A0A172UWH4"/>
<geneLocation type="plasmid" evidence="2">
    <name>pmyc1</name>
</geneLocation>
<reference evidence="1 2" key="1">
    <citation type="submission" date="2016-05" db="EMBL/GenBank/DDBJ databases">
        <title>Complete genome sequence of a phthalic acid esters degrading Mycobacterium sp. YC-RL4.</title>
        <authorList>
            <person name="Ren L."/>
            <person name="Fan S."/>
            <person name="Ruth N."/>
            <person name="Jia Y."/>
            <person name="Wang J."/>
            <person name="Qiao C."/>
        </authorList>
    </citation>
    <scope>NUCLEOTIDE SEQUENCE [LARGE SCALE GENOMIC DNA]</scope>
    <source>
        <strain evidence="1 2">YC-RL4</strain>
        <plasmid evidence="2">pmyc1</plasmid>
    </source>
</reference>
<sequence>MANDDDAPAVLLPVPTERVDPWETSDDDGARFRYFLGTPRGEVATVRLAGFQRADGTLYDLAISVDADGPLDVGSAERLAEDLTAAIADLRRLAP</sequence>
<dbReference type="RefSeq" id="WP_068004073.1">
    <property type="nucleotide sequence ID" value="NZ_CP015597.1"/>
</dbReference>
<dbReference type="EMBL" id="CP015597">
    <property type="protein sequence ID" value="ANE83385.1"/>
    <property type="molecule type" value="Genomic_DNA"/>
</dbReference>
<proteinExistence type="predicted"/>
<keyword evidence="1" id="KW-0614">Plasmid</keyword>
<gene>
    <name evidence="1" type="ORF">A7U43_28085</name>
</gene>
<protein>
    <submittedName>
        <fullName evidence="1">Uncharacterized protein</fullName>
    </submittedName>
</protein>
<keyword evidence="2" id="KW-1185">Reference proteome</keyword>
<evidence type="ECO:0000313" key="1">
    <source>
        <dbReference type="EMBL" id="ANE83385.1"/>
    </source>
</evidence>